<name>A0ABS6G5K6_9FIRM</name>
<accession>A0ABS6G5K6</accession>
<dbReference type="RefSeq" id="WP_216417230.1">
    <property type="nucleotide sequence ID" value="NZ_JAHLQK010000004.1"/>
</dbReference>
<dbReference type="PANTHER" id="PTHR13696">
    <property type="entry name" value="P-LOOP CONTAINING NUCLEOSIDE TRIPHOSPHATE HYDROLASE"/>
    <property type="match status" value="1"/>
</dbReference>
<proteinExistence type="predicted"/>
<dbReference type="InterPro" id="IPR050678">
    <property type="entry name" value="DNA_Partitioning_ATPase"/>
</dbReference>
<evidence type="ECO:0000313" key="2">
    <source>
        <dbReference type="EMBL" id="MBU5676903.1"/>
    </source>
</evidence>
<evidence type="ECO:0000259" key="1">
    <source>
        <dbReference type="Pfam" id="PF13614"/>
    </source>
</evidence>
<dbReference type="Pfam" id="PF13614">
    <property type="entry name" value="AAA_31"/>
    <property type="match status" value="1"/>
</dbReference>
<comment type="caution">
    <text evidence="2">The sequence shown here is derived from an EMBL/GenBank/DDBJ whole genome shotgun (WGS) entry which is preliminary data.</text>
</comment>
<sequence>MKSKNKDKYKVLLSIGKIDTKVEAAINSANINIIDYEDNINIIYDVLDIVGTDLLILNRLLDDDSGNILVRIASKAKEKGIKIIIILEEMESSKERKLITRLINENVFSFIRFSEVTKKKIEKNVKKYPSEFDFKVFSKSRIEYRQVQVVKSMFKEVIAVYSPLSQGSSVIASHLAMSIAKTQNCRVCLVDFNPLKPSFKKIFNRSFDNTLVNVFNSLERDTLTNEKLEGFLTTSKEQKNLDILAGFYDINEYYTLANDNAFPVYINQVIEKLKFLYDYVIIDTHSWYDIYTTNEALIKADKVIVPILGNIFDIEEANRYIAFFEKYNDFDIRKFLFVVNRYSGEDLTFIEIEANLKGPVIGYVSEYKVYKTGNAFSNKKIMNEYIPILKSIGLNAEKESSFKDILFNRNRRKRLEIMEEN</sequence>
<feature type="domain" description="AAA" evidence="1">
    <location>
        <begin position="171"/>
        <end position="326"/>
    </location>
</feature>
<keyword evidence="3" id="KW-1185">Reference proteome</keyword>
<dbReference type="PANTHER" id="PTHR13696:SF99">
    <property type="entry name" value="COBYRINIC ACID AC-DIAMIDE SYNTHASE"/>
    <property type="match status" value="1"/>
</dbReference>
<evidence type="ECO:0000313" key="3">
    <source>
        <dbReference type="Proteomes" id="UP000779508"/>
    </source>
</evidence>
<dbReference type="Proteomes" id="UP000779508">
    <property type="component" value="Unassembled WGS sequence"/>
</dbReference>
<organism evidence="2 3">
    <name type="scientific">Alkaliphilus flagellatus</name>
    <dbReference type="NCBI Taxonomy" id="2841507"/>
    <lineage>
        <taxon>Bacteria</taxon>
        <taxon>Bacillati</taxon>
        <taxon>Bacillota</taxon>
        <taxon>Clostridia</taxon>
        <taxon>Peptostreptococcales</taxon>
        <taxon>Natronincolaceae</taxon>
        <taxon>Alkaliphilus</taxon>
    </lineage>
</organism>
<gene>
    <name evidence="2" type="ORF">KQI88_10790</name>
</gene>
<dbReference type="InterPro" id="IPR025669">
    <property type="entry name" value="AAA_dom"/>
</dbReference>
<dbReference type="EMBL" id="JAHLQK010000004">
    <property type="protein sequence ID" value="MBU5676903.1"/>
    <property type="molecule type" value="Genomic_DNA"/>
</dbReference>
<reference evidence="2 3" key="1">
    <citation type="submission" date="2021-06" db="EMBL/GenBank/DDBJ databases">
        <authorList>
            <person name="Sun Q."/>
            <person name="Li D."/>
        </authorList>
    </citation>
    <scope>NUCLEOTIDE SEQUENCE [LARGE SCALE GENOMIC DNA]</scope>
    <source>
        <strain evidence="2 3">MSJ-5</strain>
    </source>
</reference>
<protein>
    <submittedName>
        <fullName evidence="2">ParA family protein</fullName>
    </submittedName>
</protein>